<dbReference type="CDD" id="cd03801">
    <property type="entry name" value="GT4_PimA-like"/>
    <property type="match status" value="1"/>
</dbReference>
<keyword evidence="2" id="KW-0808">Transferase</keyword>
<evidence type="ECO:0000259" key="1">
    <source>
        <dbReference type="Pfam" id="PF00534"/>
    </source>
</evidence>
<dbReference type="EMBL" id="JAVRHO010000005">
    <property type="protein sequence ID" value="MDT0645906.1"/>
    <property type="molecule type" value="Genomic_DNA"/>
</dbReference>
<name>A0ABU3CHS5_9FLAO</name>
<evidence type="ECO:0000313" key="2">
    <source>
        <dbReference type="EMBL" id="MDT0645906.1"/>
    </source>
</evidence>
<gene>
    <name evidence="2" type="ORF">RM545_04330</name>
</gene>
<dbReference type="PANTHER" id="PTHR12526">
    <property type="entry name" value="GLYCOSYLTRANSFERASE"/>
    <property type="match status" value="1"/>
</dbReference>
<dbReference type="Gene3D" id="3.40.50.2000">
    <property type="entry name" value="Glycogen Phosphorylase B"/>
    <property type="match status" value="2"/>
</dbReference>
<accession>A0ABU3CHS5</accession>
<reference evidence="2 3" key="1">
    <citation type="submission" date="2023-09" db="EMBL/GenBank/DDBJ databases">
        <authorList>
            <person name="Rey-Velasco X."/>
        </authorList>
    </citation>
    <scope>NUCLEOTIDE SEQUENCE [LARGE SCALE GENOMIC DNA]</scope>
    <source>
        <strain evidence="2 3">F260</strain>
    </source>
</reference>
<comment type="caution">
    <text evidence="2">The sequence shown here is derived from an EMBL/GenBank/DDBJ whole genome shotgun (WGS) entry which is preliminary data.</text>
</comment>
<protein>
    <submittedName>
        <fullName evidence="2">Glycosyltransferase family 4 protein</fullName>
        <ecNumber evidence="2">2.4.-.-</ecNumber>
    </submittedName>
</protein>
<dbReference type="GO" id="GO:0016757">
    <property type="term" value="F:glycosyltransferase activity"/>
    <property type="evidence" value="ECO:0007669"/>
    <property type="project" value="UniProtKB-KW"/>
</dbReference>
<dbReference type="Pfam" id="PF00534">
    <property type="entry name" value="Glycos_transf_1"/>
    <property type="match status" value="1"/>
</dbReference>
<feature type="domain" description="Glycosyl transferase family 1" evidence="1">
    <location>
        <begin position="101"/>
        <end position="260"/>
    </location>
</feature>
<dbReference type="EC" id="2.4.-.-" evidence="2"/>
<proteinExistence type="predicted"/>
<dbReference type="SUPFAM" id="SSF53756">
    <property type="entry name" value="UDP-Glycosyltransferase/glycogen phosphorylase"/>
    <property type="match status" value="1"/>
</dbReference>
<organism evidence="2 3">
    <name type="scientific">Autumnicola lenta</name>
    <dbReference type="NCBI Taxonomy" id="3075593"/>
    <lineage>
        <taxon>Bacteria</taxon>
        <taxon>Pseudomonadati</taxon>
        <taxon>Bacteroidota</taxon>
        <taxon>Flavobacteriia</taxon>
        <taxon>Flavobacteriales</taxon>
        <taxon>Flavobacteriaceae</taxon>
        <taxon>Autumnicola</taxon>
    </lineage>
</organism>
<sequence length="286" mass="32555">MKRKFPQIPLMGSFVNNTYTPQRYQNVSILKKAKLWIAYQMDKQSAKKVDFFVSNSETIKNAEGGALAVPPSKIKVIYRGRDFSKYANIDDENIMSRMKTSLGIESDNILLNVSRLIERKAQLDIVNSLPVVIKEFPDTILIIAGHGEYKSILEKRAKDLAVQEHVKILGRRHDIPDLLKLSKVFVYPSYAEGLPGALIEAMMAGKLIIASDIGENLECVDEKCAIIFKKANVKELSDKIIFALRNYAQLQDLGENAKKMAEEKFEIQKIADKYEETYEEVRTKYK</sequence>
<keyword evidence="3" id="KW-1185">Reference proteome</keyword>
<keyword evidence="2" id="KW-0328">Glycosyltransferase</keyword>
<evidence type="ECO:0000313" key="3">
    <source>
        <dbReference type="Proteomes" id="UP001245285"/>
    </source>
</evidence>
<dbReference type="InterPro" id="IPR001296">
    <property type="entry name" value="Glyco_trans_1"/>
</dbReference>
<dbReference type="Proteomes" id="UP001245285">
    <property type="component" value="Unassembled WGS sequence"/>
</dbReference>